<dbReference type="GO" id="GO:0008484">
    <property type="term" value="F:sulfuric ester hydrolase activity"/>
    <property type="evidence" value="ECO:0007669"/>
    <property type="project" value="TreeGrafter"/>
</dbReference>
<feature type="domain" description="Sulfatase N-terminal" evidence="4">
    <location>
        <begin position="4"/>
        <end position="365"/>
    </location>
</feature>
<keyword evidence="1" id="KW-0479">Metal-binding</keyword>
<dbReference type="GeneID" id="37286794"/>
<organism evidence="5 6">
    <name type="scientific">Haloplanus rubicundus</name>
    <dbReference type="NCBI Taxonomy" id="1547898"/>
    <lineage>
        <taxon>Archaea</taxon>
        <taxon>Methanobacteriati</taxon>
        <taxon>Methanobacteriota</taxon>
        <taxon>Stenosarchaea group</taxon>
        <taxon>Halobacteria</taxon>
        <taxon>Halobacteriales</taxon>
        <taxon>Haloferacaceae</taxon>
        <taxon>Haloplanus</taxon>
    </lineage>
</organism>
<dbReference type="GO" id="GO:0046872">
    <property type="term" value="F:metal ion binding"/>
    <property type="evidence" value="ECO:0007669"/>
    <property type="project" value="UniProtKB-KW"/>
</dbReference>
<evidence type="ECO:0000259" key="4">
    <source>
        <dbReference type="Pfam" id="PF00884"/>
    </source>
</evidence>
<keyword evidence="2" id="KW-0378">Hydrolase</keyword>
<evidence type="ECO:0000256" key="3">
    <source>
        <dbReference type="PIRSR" id="PIRSR600917-52"/>
    </source>
</evidence>
<dbReference type="EMBL" id="CP031148">
    <property type="protein sequence ID" value="AXG09702.1"/>
    <property type="molecule type" value="Genomic_DNA"/>
</dbReference>
<comment type="PTM">
    <text evidence="3">The conversion to 3-oxoalanine (also known as C-formylglycine, FGly), of a serine or cysteine residue in prokaryotes and of a cysteine residue in eukaryotes, is critical for catalytic activity.</text>
</comment>
<feature type="modified residue" description="3-oxoalanine (Ser)" evidence="3">
    <location>
        <position position="46"/>
    </location>
</feature>
<accession>A0A345EBY0</accession>
<evidence type="ECO:0000313" key="6">
    <source>
        <dbReference type="Proteomes" id="UP000252985"/>
    </source>
</evidence>
<dbReference type="GO" id="GO:0005737">
    <property type="term" value="C:cytoplasm"/>
    <property type="evidence" value="ECO:0007669"/>
    <property type="project" value="TreeGrafter"/>
</dbReference>
<gene>
    <name evidence="5" type="ORF">DU484_07410</name>
</gene>
<evidence type="ECO:0000313" key="5">
    <source>
        <dbReference type="EMBL" id="AXG09702.1"/>
    </source>
</evidence>
<name>A0A345EBY0_9EURY</name>
<protein>
    <recommendedName>
        <fullName evidence="4">Sulfatase N-terminal domain-containing protein</fullName>
    </recommendedName>
</protein>
<dbReference type="InterPro" id="IPR017850">
    <property type="entry name" value="Alkaline_phosphatase_core_sf"/>
</dbReference>
<dbReference type="InterPro" id="IPR000917">
    <property type="entry name" value="Sulfatase_N"/>
</dbReference>
<dbReference type="RefSeq" id="WP_114605551.1">
    <property type="nucleotide sequence ID" value="NZ_CP031148.1"/>
</dbReference>
<dbReference type="KEGG" id="haq:DU484_07410"/>
<dbReference type="PANTHER" id="PTHR45953:SF1">
    <property type="entry name" value="IDURONATE 2-SULFATASE"/>
    <property type="match status" value="1"/>
</dbReference>
<dbReference type="AlphaFoldDB" id="A0A345EBY0"/>
<dbReference type="SUPFAM" id="SSF53649">
    <property type="entry name" value="Alkaline phosphatase-like"/>
    <property type="match status" value="1"/>
</dbReference>
<evidence type="ECO:0000256" key="1">
    <source>
        <dbReference type="ARBA" id="ARBA00022723"/>
    </source>
</evidence>
<dbReference type="Pfam" id="PF00884">
    <property type="entry name" value="Sulfatase"/>
    <property type="match status" value="1"/>
</dbReference>
<reference evidence="5 6" key="1">
    <citation type="submission" date="2018-07" db="EMBL/GenBank/DDBJ databases">
        <title>Genome sequences of Haloplanus sp. CBA1112.</title>
        <authorList>
            <person name="Kim Y.B."/>
            <person name="Roh S.W."/>
        </authorList>
    </citation>
    <scope>NUCLEOTIDE SEQUENCE [LARGE SCALE GENOMIC DNA]</scope>
    <source>
        <strain evidence="5 6">CBA1112</strain>
    </source>
</reference>
<dbReference type="PANTHER" id="PTHR45953">
    <property type="entry name" value="IDURONATE 2-SULFATASE"/>
    <property type="match status" value="1"/>
</dbReference>
<dbReference type="Gene3D" id="3.40.720.10">
    <property type="entry name" value="Alkaline Phosphatase, subunit A"/>
    <property type="match status" value="1"/>
</dbReference>
<dbReference type="Proteomes" id="UP000252985">
    <property type="component" value="Chromosome"/>
</dbReference>
<sequence length="497" mass="56325">MTRPNILFLIWDSARFDYVMEHAPTFSQLASDNLSFTNAIAPATWSLPSHTSLFTGTLPHTHGTYHLNHSVSELTIGSELEKKTYQRFAVSGNGFFSIRYGFETAFDEFYYSRERFQPFGSGLPARSRAYHMRRQGYSKPDIFFDLLKSSFKHENTIGSLANLGDLLRTELHNLMAAHTSISARPSEYSAKRNTQKLLEILQRAQGSDRPWFIVANYMDCHRPYDPPAEFRKKHLDDDISPSEFDRLTEKLMPPWKFIEAVDSGEEISETDLRMIRQLYAAEVERVDTHLKQLLTELEANSMRDNTLIIVTADHGENLGEQDSFGRRRMGHESSVSDQLLHVPLLIAHPDLSAQTVDQRMSIRALHDLIIRLDSGKLQSDDVLSTLLPDPGTPILAEYPIVGGEEIREKYPKASEESLADRLSRHTVVGYLDDWKLVASSGGDRHAWRAGAPKNVREAPDIVRNYVEGALEKLTQQHPPTSGVTAQKQEELEALGYL</sequence>
<proteinExistence type="predicted"/>
<evidence type="ECO:0000256" key="2">
    <source>
        <dbReference type="ARBA" id="ARBA00022801"/>
    </source>
</evidence>